<accession>A0A172UQW0</accession>
<dbReference type="EMBL" id="CP015596">
    <property type="protein sequence ID" value="ANE81406.1"/>
    <property type="molecule type" value="Genomic_DNA"/>
</dbReference>
<evidence type="ECO:0000313" key="2">
    <source>
        <dbReference type="Proteomes" id="UP000077143"/>
    </source>
</evidence>
<evidence type="ECO:0000313" key="1">
    <source>
        <dbReference type="EMBL" id="ANE81406.1"/>
    </source>
</evidence>
<name>A0A172UQW0_9MYCO</name>
<dbReference type="KEGG" id="madi:A7U43_20790"/>
<gene>
    <name evidence="1" type="ORF">A7U43_20790</name>
</gene>
<keyword evidence="2" id="KW-1185">Reference proteome</keyword>
<evidence type="ECO:0008006" key="3">
    <source>
        <dbReference type="Google" id="ProtNLM"/>
    </source>
</evidence>
<protein>
    <recommendedName>
        <fullName evidence="3">DUF11 domain-containing protein</fullName>
    </recommendedName>
</protein>
<organism evidence="1 2">
    <name type="scientific">Mycobacterium adipatum</name>
    <dbReference type="NCBI Taxonomy" id="1682113"/>
    <lineage>
        <taxon>Bacteria</taxon>
        <taxon>Bacillati</taxon>
        <taxon>Actinomycetota</taxon>
        <taxon>Actinomycetes</taxon>
        <taxon>Mycobacteriales</taxon>
        <taxon>Mycobacteriaceae</taxon>
        <taxon>Mycobacterium</taxon>
    </lineage>
</organism>
<reference evidence="1 2" key="1">
    <citation type="submission" date="2016-05" db="EMBL/GenBank/DDBJ databases">
        <title>Complete genome sequence of a phthalic acid esters degrading Mycobacterium sp. YC-RL4.</title>
        <authorList>
            <person name="Ren L."/>
            <person name="Fan S."/>
            <person name="Ruth N."/>
            <person name="Jia Y."/>
            <person name="Wang J."/>
            <person name="Qiao C."/>
        </authorList>
    </citation>
    <scope>NUCLEOTIDE SEQUENCE [LARGE SCALE GENOMIC DNA]</scope>
    <source>
        <strain evidence="1 2">YC-RL4</strain>
    </source>
</reference>
<dbReference type="AlphaFoldDB" id="A0A172UQW0"/>
<proteinExistence type="predicted"/>
<sequence length="168" mass="18471">MTVDFIAVQADFVIDTWLSHANQVERVKDANLKPSDRIVVTARYENTGSVRQDNVRLIIGSLPRCVQLKETSAAMSNSNSQNAWTPLPEPVEFDKSINMGDYLPGGTVYLKFELELCDSETLSDEYAHDFGEDGALWLVPDIIIRADTADGSKSGGPLLLTVLGPNQK</sequence>
<dbReference type="Proteomes" id="UP000077143">
    <property type="component" value="Chromosome"/>
</dbReference>